<evidence type="ECO:0000256" key="2">
    <source>
        <dbReference type="ARBA" id="ARBA00022679"/>
    </source>
</evidence>
<dbReference type="InterPro" id="IPR031303">
    <property type="entry name" value="C5_meth_CS"/>
</dbReference>
<dbReference type="InterPro" id="IPR001525">
    <property type="entry name" value="C5_MeTfrase"/>
</dbReference>
<name>A0A6M3ZBS6_BACSU</name>
<dbReference type="EMBL" id="CP052842">
    <property type="protein sequence ID" value="QJP88677.1"/>
    <property type="molecule type" value="Genomic_DNA"/>
</dbReference>
<evidence type="ECO:0000256" key="5">
    <source>
        <dbReference type="PROSITE-ProRule" id="PRU01016"/>
    </source>
</evidence>
<comment type="catalytic activity">
    <reaction evidence="7">
        <text>a 2'-deoxycytidine in DNA + S-adenosyl-L-methionine = a 5-methyl-2'-deoxycytidine in DNA + S-adenosyl-L-homocysteine + H(+)</text>
        <dbReference type="Rhea" id="RHEA:13681"/>
        <dbReference type="Rhea" id="RHEA-COMP:11369"/>
        <dbReference type="Rhea" id="RHEA-COMP:11370"/>
        <dbReference type="ChEBI" id="CHEBI:15378"/>
        <dbReference type="ChEBI" id="CHEBI:57856"/>
        <dbReference type="ChEBI" id="CHEBI:59789"/>
        <dbReference type="ChEBI" id="CHEBI:85452"/>
        <dbReference type="ChEBI" id="CHEBI:85454"/>
        <dbReference type="EC" id="2.1.1.37"/>
    </reaction>
</comment>
<dbReference type="SUPFAM" id="SSF53335">
    <property type="entry name" value="S-adenosyl-L-methionine-dependent methyltransferases"/>
    <property type="match status" value="1"/>
</dbReference>
<dbReference type="CDD" id="cd00315">
    <property type="entry name" value="Cyt_C5_DNA_methylase"/>
    <property type="match status" value="1"/>
</dbReference>
<dbReference type="EMBL" id="CP052842">
    <property type="protein sequence ID" value="QJP88517.1"/>
    <property type="molecule type" value="Genomic_DNA"/>
</dbReference>
<dbReference type="OrthoDB" id="9813719at2"/>
<dbReference type="Gene3D" id="3.40.50.150">
    <property type="entry name" value="Vaccinia Virus protein VP39"/>
    <property type="match status" value="1"/>
</dbReference>
<dbReference type="KEGG" id="bsu:BSU20250"/>
<keyword evidence="3 5" id="KW-0949">S-adenosyl-L-methionine</keyword>
<evidence type="ECO:0000256" key="1">
    <source>
        <dbReference type="ARBA" id="ARBA00022603"/>
    </source>
</evidence>
<dbReference type="GO" id="GO:0003886">
    <property type="term" value="F:DNA (cytosine-5-)-methyltransferase activity"/>
    <property type="evidence" value="ECO:0007669"/>
    <property type="project" value="UniProtKB-EC"/>
</dbReference>
<dbReference type="SMR" id="A0A6M3ZBS6"/>
<dbReference type="GO" id="GO:0009307">
    <property type="term" value="P:DNA restriction-modification system"/>
    <property type="evidence" value="ECO:0007669"/>
    <property type="project" value="UniProtKB-KW"/>
</dbReference>
<evidence type="ECO:0000313" key="9">
    <source>
        <dbReference type="EMBL" id="QJP88677.1"/>
    </source>
</evidence>
<feature type="active site" evidence="5">
    <location>
        <position position="78"/>
    </location>
</feature>
<evidence type="ECO:0000256" key="7">
    <source>
        <dbReference type="RuleBase" id="RU000417"/>
    </source>
</evidence>
<dbReference type="EC" id="2.1.1.37" evidence="7"/>
<dbReference type="RefSeq" id="WP_004399270.1">
    <property type="nucleotide sequence ID" value="NC_000964.3"/>
</dbReference>
<keyword evidence="2 5" id="KW-0808">Transferase</keyword>
<dbReference type="Gene3D" id="3.90.120.10">
    <property type="entry name" value="DNA Methylase, subunit A, domain 2"/>
    <property type="match status" value="1"/>
</dbReference>
<dbReference type="PRINTS" id="PR00105">
    <property type="entry name" value="C5METTRFRASE"/>
</dbReference>
<dbReference type="REBASE" id="388754">
    <property type="entry name" value="M.Bsu168D2ORF12305P"/>
</dbReference>
<dbReference type="Pfam" id="PF00145">
    <property type="entry name" value="DNA_methylase"/>
    <property type="match status" value="2"/>
</dbReference>
<evidence type="ECO:0000313" key="10">
    <source>
        <dbReference type="EMBL" id="QJP88753.1"/>
    </source>
</evidence>
<evidence type="ECO:0000256" key="4">
    <source>
        <dbReference type="ARBA" id="ARBA00022747"/>
    </source>
</evidence>
<dbReference type="PROSITE" id="PS00095">
    <property type="entry name" value="C5_MTASE_2"/>
    <property type="match status" value="1"/>
</dbReference>
<sequence length="443" mass="50510">MSKLRVMSLFSGIGAFEAALRNIGVDYELIGFSEIDKYAIKSYCAIHNVSETLNVGDISKAKKDNIPYFDLLTSGFPCPTFSVAGGRDGMEYKCSNCSHEHLITYEDYKKGVKCPKCEAVSKAKDERGTLFFETALLAEEKKPKFVILENVKGLINSGNGQVLRIISETMNNIGYRIDLELLNSKFFNVPQNRERVYIIGIREDLVENEQWVVGQKRNDVLSKGKKRLQEINIKSFNFKWPLQDTVTKRLREILEDFVDEKYYLNEEKTKKLVEQLGTAPLQKQEVREPLMVGHVDLKGHDAIKRVYSPEGLSPTLTTMGGGHREPKIAEKQKEVRAVLTPEREEKRQNGRRFKENGEPAFTVNTIDRHGVAIGEYPKYKIRKLSPLECWRLQAFDDEDFEKAFAAGISNSQLYKQAGNSITVSVLESIFQELIHTYVNKESE</sequence>
<dbReference type="EMBL" id="CP052842">
    <property type="protein sequence ID" value="QJP88753.1"/>
    <property type="molecule type" value="Genomic_DNA"/>
</dbReference>
<keyword evidence="4" id="KW-0680">Restriction system</keyword>
<keyword evidence="1 5" id="KW-0489">Methyltransferase</keyword>
<dbReference type="AlphaFoldDB" id="A0A6M3ZBS6"/>
<comment type="similarity">
    <text evidence="5 6">Belongs to the class I-like SAM-binding methyltransferase superfamily. C5-methyltransferase family.</text>
</comment>
<dbReference type="InterPro" id="IPR050750">
    <property type="entry name" value="C5-MTase"/>
</dbReference>
<gene>
    <name evidence="8" type="primary">dcm</name>
    <name evidence="8" type="ORF">HIR78_10950</name>
    <name evidence="9" type="ORF">HIR78_11850</name>
    <name evidence="10" type="ORF">HIR78_12305</name>
</gene>
<dbReference type="InterPro" id="IPR029063">
    <property type="entry name" value="SAM-dependent_MTases_sf"/>
</dbReference>
<proteinExistence type="inferred from homology"/>
<accession>A0A6M3ZBS6</accession>
<dbReference type="GO" id="GO:0032259">
    <property type="term" value="P:methylation"/>
    <property type="evidence" value="ECO:0007669"/>
    <property type="project" value="UniProtKB-KW"/>
</dbReference>
<dbReference type="PROSITE" id="PS51679">
    <property type="entry name" value="SAM_MT_C5"/>
    <property type="match status" value="1"/>
</dbReference>
<protein>
    <recommendedName>
        <fullName evidence="7">Cytosine-specific methyltransferase</fullName>
        <ecNumber evidence="7">2.1.1.37</ecNumber>
    </recommendedName>
</protein>
<dbReference type="PANTHER" id="PTHR46098:SF1">
    <property type="entry name" value="TRNA (CYTOSINE(38)-C(5))-METHYLTRANSFERASE"/>
    <property type="match status" value="1"/>
</dbReference>
<dbReference type="PROSITE" id="PS00094">
    <property type="entry name" value="C5_MTASE_1"/>
    <property type="match status" value="1"/>
</dbReference>
<dbReference type="PANTHER" id="PTHR46098">
    <property type="entry name" value="TRNA (CYTOSINE(38)-C(5))-METHYLTRANSFERASE"/>
    <property type="match status" value="1"/>
</dbReference>
<evidence type="ECO:0000313" key="8">
    <source>
        <dbReference type="EMBL" id="QJP88517.1"/>
    </source>
</evidence>
<evidence type="ECO:0000256" key="6">
    <source>
        <dbReference type="RuleBase" id="RU000416"/>
    </source>
</evidence>
<dbReference type="NCBIfam" id="TIGR00675">
    <property type="entry name" value="dcm"/>
    <property type="match status" value="1"/>
</dbReference>
<organism evidence="8">
    <name type="scientific">Bacillus subtilis (strain 168)</name>
    <dbReference type="NCBI Taxonomy" id="224308"/>
    <lineage>
        <taxon>Bacteria</taxon>
        <taxon>Bacillati</taxon>
        <taxon>Bacillota</taxon>
        <taxon>Bacilli</taxon>
        <taxon>Bacillales</taxon>
        <taxon>Bacillaceae</taxon>
        <taxon>Bacillus</taxon>
    </lineage>
</organism>
<evidence type="ECO:0000256" key="3">
    <source>
        <dbReference type="ARBA" id="ARBA00022691"/>
    </source>
</evidence>
<reference evidence="8" key="1">
    <citation type="submission" date="2020-04" db="EMBL/GenBank/DDBJ databases">
        <title>Phage recombination drives evolution of spore-forming Bacilli.</title>
        <authorList>
            <person name="Dragos A."/>
            <person name="Kovacs A.T."/>
        </authorList>
    </citation>
    <scope>NUCLEOTIDE SEQUENCE</scope>
    <source>
        <strain evidence="8">168</strain>
    </source>
</reference>
<dbReference type="InterPro" id="IPR018117">
    <property type="entry name" value="C5_DNA_meth_AS"/>
</dbReference>